<feature type="region of interest" description="Disordered" evidence="1">
    <location>
        <begin position="1115"/>
        <end position="1158"/>
    </location>
</feature>
<feature type="region of interest" description="Disordered" evidence="1">
    <location>
        <begin position="1303"/>
        <end position="1337"/>
    </location>
</feature>
<sequence length="1501" mass="169422">MKTVTLEARKGNNPVFKLQNTNITERSEEQEGSGSLQSATNDGDVIESEKGVFIDSPEKNETLTGLDCIPDSPYDCIHPDENELIFSEDKRIKIIHKSKPSTKNSLKNTRRKSYVRSGVTNVDSTDSPIKSLKKTGRNAAAKSVGKSVKRTARIKKPFKNTEYEISTGSDVHTSNAKVKKRLNNAEHKINAESDLDSVHVSNSSIKNSSKDANRKSCAGSDAKPIRKPETRIEKALPNTDRNSSYAEADARNIDTSNGIIENASKDAEFKSYAESDLESFDLSDSSLVLSLKKIFGKTSAEPDAKNISDARAEIALKNAERKSCTGSDLESVDKVEASIKNSLRNSDRKSYAKSDIETDADSSSDEETVLQTRIYNEEGKAISNVPVDNSNHASENIESVLNDYDNLNNISFDNSDHSDLKNELNEAFDKSLEKPESRVIPVDGNNSIVKPQVLNCQETDRLEKSFSKKRNPKQKFAAEHSSFELSSLSEAGDADDEIANGVYSNSFNEMKIPKERKTDSEIIKTSSEVHSMCETVESRETSELDEIVQDFFNGTFDVSKYKKNKISPTVSQESYKTIQNGEKTKILTRDKETNLSVSQTPNSVIINTDSEYGAASESPVMSVRRKSLKTKQTPDKDQKNIKKRTPNSLKLPNNSFDDKQKSKKLSAKKSNTNQSLNSKLSSKIRSEDTLFHKGNDLEKSIKNTEFDEKDDFTISFSHERSFFHESIEIPKTENLLKRKSTNGNMRQSGHSRVKQLSNEASASIDTNYGNRETYEQLKNTEKSKPHEIVKTSSAKRPKTWDDLENLYSEETVCQTNSLLRYQDEPLLIKKKSAVIDEFENSFDENTNQYNKRARLQTHNENEYPAFSSTPQNRSGTKNQITLMTPKNTSKMNDDLALVSPNANIIDKIMKNMEKCTQPYLSSSKTKLKTFLSDFEQTNDSNKSPVVAEYSYSIKEIQSTIRVTSGKSKKVRNVIHREVEQQRSLPNKNGQVQKLETAFKSLSSSKDNCEDNSFNKMNLDTPRRTPNKFLNKESGSKVSKPNVLKNILARLDVVEYTNDNGRDSSCADGKQTHHLTHKNKETPDFGSSISTINTFSVEQGHYNLRKRKSKNYYDELESDENDKNLSDDAQYDNMKSDRNAKYNSSNTKHRRDWNDGNTDGTDSSCEIIDILELKQVEKKIDTNRKSFEVEKSKALSTKPENSHKYLDKKKAVIKESSLLPTSSILSDNSDESDSESTIYELNDIKIREINNKSQRNGKRHLLSKEDILEKSSSESDWEIFDYPERNLPQTKINQNKSQLKVADNRNSKSNAKFNAKSNEKNQRSFMSYQNSPESNDAANYDGKKKLVRSVEKNRNTLKIVKEVPSTKNNQNCSIKRSSNNTQDELFVKEQNPQFALELEKSDPNLKITTPQKMSEKSNNHDSYKKYLETIFKSSSKNSTHRNTSSRNLSQKFKENTLSAESNEDEFFSLSSSDSDDREASTPKRILGLGLCGDILSEESGDE</sequence>
<feature type="compositionally biased region" description="Polar residues" evidence="1">
    <location>
        <begin position="1322"/>
        <end position="1336"/>
    </location>
</feature>
<feature type="compositionally biased region" description="Acidic residues" evidence="1">
    <location>
        <begin position="357"/>
        <end position="367"/>
    </location>
</feature>
<feature type="compositionally biased region" description="Basic and acidic residues" evidence="1">
    <location>
        <begin position="223"/>
        <end position="234"/>
    </location>
</feature>
<dbReference type="EMBL" id="JAFNEN010000025">
    <property type="protein sequence ID" value="KAG8199688.1"/>
    <property type="molecule type" value="Genomic_DNA"/>
</dbReference>
<feature type="region of interest" description="Disordered" evidence="1">
    <location>
        <begin position="1400"/>
        <end position="1420"/>
    </location>
</feature>
<evidence type="ECO:0000313" key="3">
    <source>
        <dbReference type="Proteomes" id="UP000827092"/>
    </source>
</evidence>
<feature type="region of interest" description="Disordered" evidence="1">
    <location>
        <begin position="193"/>
        <end position="250"/>
    </location>
</feature>
<gene>
    <name evidence="2" type="ORF">JTE90_022138</name>
</gene>
<reference evidence="2 3" key="1">
    <citation type="journal article" date="2022" name="Nat. Ecol. Evol.">
        <title>A masculinizing supergene underlies an exaggerated male reproductive morph in a spider.</title>
        <authorList>
            <person name="Hendrickx F."/>
            <person name="De Corte Z."/>
            <person name="Sonet G."/>
            <person name="Van Belleghem S.M."/>
            <person name="Kostlbacher S."/>
            <person name="Vangestel C."/>
        </authorList>
    </citation>
    <scope>NUCLEOTIDE SEQUENCE [LARGE SCALE GENOMIC DNA]</scope>
    <source>
        <strain evidence="2">W744_W776</strain>
    </source>
</reference>
<proteinExistence type="predicted"/>
<accession>A0AAV6VUI1</accession>
<feature type="compositionally biased region" description="Basic and acidic residues" evidence="1">
    <location>
        <begin position="345"/>
        <end position="356"/>
    </location>
</feature>
<feature type="region of interest" description="Disordered" evidence="1">
    <location>
        <begin position="1"/>
        <end position="44"/>
    </location>
</feature>
<feature type="region of interest" description="Disordered" evidence="1">
    <location>
        <begin position="1009"/>
        <end position="1036"/>
    </location>
</feature>
<comment type="caution">
    <text evidence="2">The sequence shown here is derived from an EMBL/GenBank/DDBJ whole genome shotgun (WGS) entry which is preliminary data.</text>
</comment>
<name>A0AAV6VUI1_9ARAC</name>
<feature type="compositionally biased region" description="Polar residues" evidence="1">
    <location>
        <begin position="671"/>
        <end position="681"/>
    </location>
</feature>
<feature type="compositionally biased region" description="Polar residues" evidence="1">
    <location>
        <begin position="646"/>
        <end position="655"/>
    </location>
</feature>
<keyword evidence="3" id="KW-1185">Reference proteome</keyword>
<evidence type="ECO:0000313" key="2">
    <source>
        <dbReference type="EMBL" id="KAG8199688.1"/>
    </source>
</evidence>
<feature type="region of interest" description="Disordered" evidence="1">
    <location>
        <begin position="1060"/>
        <end position="1087"/>
    </location>
</feature>
<feature type="compositionally biased region" description="Polar residues" evidence="1">
    <location>
        <begin position="1306"/>
        <end position="1315"/>
    </location>
</feature>
<evidence type="ECO:0000256" key="1">
    <source>
        <dbReference type="SAM" id="MobiDB-lite"/>
    </source>
</evidence>
<organism evidence="2 3">
    <name type="scientific">Oedothorax gibbosus</name>
    <dbReference type="NCBI Taxonomy" id="931172"/>
    <lineage>
        <taxon>Eukaryota</taxon>
        <taxon>Metazoa</taxon>
        <taxon>Ecdysozoa</taxon>
        <taxon>Arthropoda</taxon>
        <taxon>Chelicerata</taxon>
        <taxon>Arachnida</taxon>
        <taxon>Araneae</taxon>
        <taxon>Araneomorphae</taxon>
        <taxon>Entelegynae</taxon>
        <taxon>Araneoidea</taxon>
        <taxon>Linyphiidae</taxon>
        <taxon>Erigoninae</taxon>
        <taxon>Oedothorax</taxon>
    </lineage>
</organism>
<protein>
    <submittedName>
        <fullName evidence="2">Uncharacterized protein</fullName>
    </submittedName>
</protein>
<feature type="region of interest" description="Disordered" evidence="1">
    <location>
        <begin position="608"/>
        <end position="681"/>
    </location>
</feature>
<feature type="region of interest" description="Disordered" evidence="1">
    <location>
        <begin position="343"/>
        <end position="367"/>
    </location>
</feature>
<dbReference type="Proteomes" id="UP000827092">
    <property type="component" value="Unassembled WGS sequence"/>
</dbReference>
<feature type="compositionally biased region" description="Polar residues" evidence="1">
    <location>
        <begin position="1433"/>
        <end position="1458"/>
    </location>
</feature>
<feature type="region of interest" description="Disordered" evidence="1">
    <location>
        <begin position="1433"/>
        <end position="1482"/>
    </location>
</feature>